<reference evidence="1" key="1">
    <citation type="journal article" date="2020" name="bioRxiv">
        <title>Chromosome-level reference genome of the European wasp spider Argiope bruennichi: a resource for studies on range expansion and evolutionary adaptation.</title>
        <authorList>
            <person name="Sheffer M.M."/>
            <person name="Hoppe A."/>
            <person name="Krehenwinkel H."/>
            <person name="Uhl G."/>
            <person name="Kuss A.W."/>
            <person name="Jensen L."/>
            <person name="Jensen C."/>
            <person name="Gillespie R.G."/>
            <person name="Hoff K.J."/>
            <person name="Prost S."/>
        </authorList>
    </citation>
    <scope>NUCLEOTIDE SEQUENCE</scope>
</reference>
<accession>A0A8T0FE22</accession>
<comment type="caution">
    <text evidence="1">The sequence shown here is derived from an EMBL/GenBank/DDBJ whole genome shotgun (WGS) entry which is preliminary data.</text>
</comment>
<sequence>MQGAPNCELLPKLIRNATKVRLPIPGGAGRGGGRLRPAVVRGLRQQPAQVSGDSGAVPCEGVPRLRCRRGSVLLPTLAGAGGGGGRLRPAVVCGLRQQPAQVSGDSGAIPCEGVPRLRCRRGRGYGQRYKSWWSHMMGEQADGYGQMVQHWWSFICGHGDTRRWVRSDGTIIGVIQCVQAIKPDGYGRWSQTWFLGRTYVAVLVTDKKVVASSPSRISEHFLRSLQKRPGEL</sequence>
<dbReference type="Proteomes" id="UP000807504">
    <property type="component" value="Unassembled WGS sequence"/>
</dbReference>
<evidence type="ECO:0000313" key="1">
    <source>
        <dbReference type="EMBL" id="KAF8788645.1"/>
    </source>
</evidence>
<gene>
    <name evidence="1" type="ORF">HNY73_006666</name>
</gene>
<keyword evidence="2" id="KW-1185">Reference proteome</keyword>
<evidence type="ECO:0000313" key="2">
    <source>
        <dbReference type="Proteomes" id="UP000807504"/>
    </source>
</evidence>
<proteinExistence type="predicted"/>
<dbReference type="EMBL" id="JABXBU010000012">
    <property type="protein sequence ID" value="KAF8788645.1"/>
    <property type="molecule type" value="Genomic_DNA"/>
</dbReference>
<reference evidence="1" key="2">
    <citation type="submission" date="2020-06" db="EMBL/GenBank/DDBJ databases">
        <authorList>
            <person name="Sheffer M."/>
        </authorList>
    </citation>
    <scope>NUCLEOTIDE SEQUENCE</scope>
</reference>
<name>A0A8T0FE22_ARGBR</name>
<dbReference type="AlphaFoldDB" id="A0A8T0FE22"/>
<protein>
    <submittedName>
        <fullName evidence="1">Uncharacterized protein</fullName>
    </submittedName>
</protein>
<organism evidence="1 2">
    <name type="scientific">Argiope bruennichi</name>
    <name type="common">Wasp spider</name>
    <name type="synonym">Aranea bruennichi</name>
    <dbReference type="NCBI Taxonomy" id="94029"/>
    <lineage>
        <taxon>Eukaryota</taxon>
        <taxon>Metazoa</taxon>
        <taxon>Ecdysozoa</taxon>
        <taxon>Arthropoda</taxon>
        <taxon>Chelicerata</taxon>
        <taxon>Arachnida</taxon>
        <taxon>Araneae</taxon>
        <taxon>Araneomorphae</taxon>
        <taxon>Entelegynae</taxon>
        <taxon>Araneoidea</taxon>
        <taxon>Araneidae</taxon>
        <taxon>Argiope</taxon>
    </lineage>
</organism>